<reference evidence="1 2" key="2">
    <citation type="journal article" date="2022" name="Mol. Ecol. Resour.">
        <title>The genomes of chicory, endive, great burdock and yacon provide insights into Asteraceae paleo-polyploidization history and plant inulin production.</title>
        <authorList>
            <person name="Fan W."/>
            <person name="Wang S."/>
            <person name="Wang H."/>
            <person name="Wang A."/>
            <person name="Jiang F."/>
            <person name="Liu H."/>
            <person name="Zhao H."/>
            <person name="Xu D."/>
            <person name="Zhang Y."/>
        </authorList>
    </citation>
    <scope>NUCLEOTIDE SEQUENCE [LARGE SCALE GENOMIC DNA]</scope>
    <source>
        <strain evidence="2">cv. Yunnan</strain>
        <tissue evidence="1">Leaves</tissue>
    </source>
</reference>
<gene>
    <name evidence="1" type="ORF">L1987_20984</name>
</gene>
<protein>
    <submittedName>
        <fullName evidence="1">Uncharacterized protein</fullName>
    </submittedName>
</protein>
<keyword evidence="2" id="KW-1185">Reference proteome</keyword>
<accession>A0ACB9IV57</accession>
<organism evidence="1 2">
    <name type="scientific">Smallanthus sonchifolius</name>
    <dbReference type="NCBI Taxonomy" id="185202"/>
    <lineage>
        <taxon>Eukaryota</taxon>
        <taxon>Viridiplantae</taxon>
        <taxon>Streptophyta</taxon>
        <taxon>Embryophyta</taxon>
        <taxon>Tracheophyta</taxon>
        <taxon>Spermatophyta</taxon>
        <taxon>Magnoliopsida</taxon>
        <taxon>eudicotyledons</taxon>
        <taxon>Gunneridae</taxon>
        <taxon>Pentapetalae</taxon>
        <taxon>asterids</taxon>
        <taxon>campanulids</taxon>
        <taxon>Asterales</taxon>
        <taxon>Asteraceae</taxon>
        <taxon>Asteroideae</taxon>
        <taxon>Heliantheae alliance</taxon>
        <taxon>Millerieae</taxon>
        <taxon>Smallanthus</taxon>
    </lineage>
</organism>
<comment type="caution">
    <text evidence="1">The sequence shown here is derived from an EMBL/GenBank/DDBJ whole genome shotgun (WGS) entry which is preliminary data.</text>
</comment>
<evidence type="ECO:0000313" key="1">
    <source>
        <dbReference type="EMBL" id="KAI3811265.1"/>
    </source>
</evidence>
<proteinExistence type="predicted"/>
<reference evidence="2" key="1">
    <citation type="journal article" date="2022" name="Mol. Ecol. Resour.">
        <title>The genomes of chicory, endive, great burdock and yacon provide insights into Asteraceae palaeo-polyploidization history and plant inulin production.</title>
        <authorList>
            <person name="Fan W."/>
            <person name="Wang S."/>
            <person name="Wang H."/>
            <person name="Wang A."/>
            <person name="Jiang F."/>
            <person name="Liu H."/>
            <person name="Zhao H."/>
            <person name="Xu D."/>
            <person name="Zhang Y."/>
        </authorList>
    </citation>
    <scope>NUCLEOTIDE SEQUENCE [LARGE SCALE GENOMIC DNA]</scope>
    <source>
        <strain evidence="2">cv. Yunnan</strain>
    </source>
</reference>
<name>A0ACB9IV57_9ASTR</name>
<evidence type="ECO:0000313" key="2">
    <source>
        <dbReference type="Proteomes" id="UP001056120"/>
    </source>
</evidence>
<dbReference type="Proteomes" id="UP001056120">
    <property type="component" value="Linkage Group LG07"/>
</dbReference>
<sequence length="82" mass="9275">MESQYDRFGVMPMRTAGLQSVAIGLVLPKSTMAAISVAIEYQTPERDNNCHLDCLTKIQIRSTNSDFAQTTFYHHRLLLSKI</sequence>
<dbReference type="EMBL" id="CM042024">
    <property type="protein sequence ID" value="KAI3811265.1"/>
    <property type="molecule type" value="Genomic_DNA"/>
</dbReference>